<dbReference type="PANTHER" id="PTHR33371">
    <property type="entry name" value="INTERMEMBRANE PHOSPHOLIPID TRANSPORT SYSTEM BINDING PROTEIN MLAD-RELATED"/>
    <property type="match status" value="1"/>
</dbReference>
<protein>
    <recommendedName>
        <fullName evidence="2">Mce/MlaD domain-containing protein</fullName>
    </recommendedName>
</protein>
<accession>A0ABP7XJE7</accession>
<keyword evidence="4" id="KW-1185">Reference proteome</keyword>
<feature type="region of interest" description="Disordered" evidence="1">
    <location>
        <begin position="360"/>
        <end position="381"/>
    </location>
</feature>
<sequence>MILTRMVRVQLAVFTVLSLVALAFVGVVYGRLPARVGIGHYDISADFADASGLYPQANVTYRGVTVGRVTALDLSPDGVRVRMQLEDDARVPRDVSVQLHSTSAIGEQYIDLVPSDDQGPYLGDGAVVPRAQTVEMPQITPLLGRLDRLLDSVPTGATRRVLDQVDAGLGGSSDDVTRLVDASGTFLDAAAQRIEQTRSLIAAAEPALATQQALAGNTRAYARALASFTRELAARNGDLSALLTTGAGSVDSLDGALRGVQPTLPVLLANLSTTTKALDDYSVNVRQLLVTYPALVAKTQEALWPRRDVGDARLDLRAQFNNPGSCIAGFRPVDQRRAPTDLSPTATGPAYCELAPDAPEGVRGARNSPCPNSSARGPSPASCGLSYGRAVRLGGTEAGGAGLDALVQALDGSFLDAAGLLGSSDDDAPRKGDPWTMLLTHPLGLS</sequence>
<dbReference type="InterPro" id="IPR005693">
    <property type="entry name" value="Mce"/>
</dbReference>
<reference evidence="4" key="1">
    <citation type="journal article" date="2019" name="Int. J. Syst. Evol. Microbiol.">
        <title>The Global Catalogue of Microorganisms (GCM) 10K type strain sequencing project: providing services to taxonomists for standard genome sequencing and annotation.</title>
        <authorList>
            <consortium name="The Broad Institute Genomics Platform"/>
            <consortium name="The Broad Institute Genome Sequencing Center for Infectious Disease"/>
            <person name="Wu L."/>
            <person name="Ma J."/>
        </authorList>
    </citation>
    <scope>NUCLEOTIDE SEQUENCE [LARGE SCALE GENOMIC DNA]</scope>
    <source>
        <strain evidence="4">JCM 16703</strain>
    </source>
</reference>
<gene>
    <name evidence="3" type="ORF">GCM10022215_22050</name>
</gene>
<evidence type="ECO:0000259" key="2">
    <source>
        <dbReference type="Pfam" id="PF02470"/>
    </source>
</evidence>
<dbReference type="RefSeq" id="WP_344733429.1">
    <property type="nucleotide sequence ID" value="NZ_BAAAZH010000014.1"/>
</dbReference>
<dbReference type="EMBL" id="BAAAZH010000014">
    <property type="protein sequence ID" value="GAA4119455.1"/>
    <property type="molecule type" value="Genomic_DNA"/>
</dbReference>
<feature type="domain" description="Mce/MlaD" evidence="2">
    <location>
        <begin position="40"/>
        <end position="114"/>
    </location>
</feature>
<dbReference type="Pfam" id="PF02470">
    <property type="entry name" value="MlaD"/>
    <property type="match status" value="1"/>
</dbReference>
<dbReference type="Proteomes" id="UP001501495">
    <property type="component" value="Unassembled WGS sequence"/>
</dbReference>
<organism evidence="3 4">
    <name type="scientific">Nocardioides fonticola</name>
    <dbReference type="NCBI Taxonomy" id="450363"/>
    <lineage>
        <taxon>Bacteria</taxon>
        <taxon>Bacillati</taxon>
        <taxon>Actinomycetota</taxon>
        <taxon>Actinomycetes</taxon>
        <taxon>Propionibacteriales</taxon>
        <taxon>Nocardioidaceae</taxon>
        <taxon>Nocardioides</taxon>
    </lineage>
</organism>
<name>A0ABP7XJE7_9ACTN</name>
<dbReference type="PANTHER" id="PTHR33371:SF16">
    <property type="entry name" value="MCE-FAMILY PROTEIN MCE3F"/>
    <property type="match status" value="1"/>
</dbReference>
<dbReference type="InterPro" id="IPR003399">
    <property type="entry name" value="Mce/MlaD"/>
</dbReference>
<dbReference type="NCBIfam" id="TIGR00996">
    <property type="entry name" value="Mtu_fam_mce"/>
    <property type="match status" value="1"/>
</dbReference>
<evidence type="ECO:0000313" key="3">
    <source>
        <dbReference type="EMBL" id="GAA4119455.1"/>
    </source>
</evidence>
<evidence type="ECO:0000313" key="4">
    <source>
        <dbReference type="Proteomes" id="UP001501495"/>
    </source>
</evidence>
<dbReference type="InterPro" id="IPR052336">
    <property type="entry name" value="MlaD_Phospholipid_Transporter"/>
</dbReference>
<comment type="caution">
    <text evidence="3">The sequence shown here is derived from an EMBL/GenBank/DDBJ whole genome shotgun (WGS) entry which is preliminary data.</text>
</comment>
<evidence type="ECO:0000256" key="1">
    <source>
        <dbReference type="SAM" id="MobiDB-lite"/>
    </source>
</evidence>
<proteinExistence type="predicted"/>